<dbReference type="GO" id="GO:0003700">
    <property type="term" value="F:DNA-binding transcription factor activity"/>
    <property type="evidence" value="ECO:0007669"/>
    <property type="project" value="InterPro"/>
</dbReference>
<evidence type="ECO:0000256" key="4">
    <source>
        <dbReference type="SAM" id="MobiDB-lite"/>
    </source>
</evidence>
<dbReference type="InterPro" id="IPR000524">
    <property type="entry name" value="Tscrpt_reg_HTH_GntR"/>
</dbReference>
<accession>A0A939LT03</accession>
<dbReference type="EMBL" id="JAGDYL010000001">
    <property type="protein sequence ID" value="MBO1803817.1"/>
    <property type="molecule type" value="Genomic_DNA"/>
</dbReference>
<dbReference type="SUPFAM" id="SSF48008">
    <property type="entry name" value="GntR ligand-binding domain-like"/>
    <property type="match status" value="1"/>
</dbReference>
<dbReference type="InterPro" id="IPR036388">
    <property type="entry name" value="WH-like_DNA-bd_sf"/>
</dbReference>
<evidence type="ECO:0000313" key="7">
    <source>
        <dbReference type="Proteomes" id="UP000664398"/>
    </source>
</evidence>
<comment type="caution">
    <text evidence="6">The sequence shown here is derived from an EMBL/GenBank/DDBJ whole genome shotgun (WGS) entry which is preliminary data.</text>
</comment>
<keyword evidence="3" id="KW-0804">Transcription</keyword>
<organism evidence="6 7">
    <name type="scientific">Leucobacter ruminantium</name>
    <dbReference type="NCBI Taxonomy" id="1289170"/>
    <lineage>
        <taxon>Bacteria</taxon>
        <taxon>Bacillati</taxon>
        <taxon>Actinomycetota</taxon>
        <taxon>Actinomycetes</taxon>
        <taxon>Micrococcales</taxon>
        <taxon>Microbacteriaceae</taxon>
        <taxon>Leucobacter</taxon>
    </lineage>
</organism>
<evidence type="ECO:0000313" key="6">
    <source>
        <dbReference type="EMBL" id="MBO1803817.1"/>
    </source>
</evidence>
<dbReference type="SUPFAM" id="SSF46785">
    <property type="entry name" value="Winged helix' DNA-binding domain"/>
    <property type="match status" value="1"/>
</dbReference>
<dbReference type="AlphaFoldDB" id="A0A939LT03"/>
<feature type="region of interest" description="Disordered" evidence="4">
    <location>
        <begin position="224"/>
        <end position="283"/>
    </location>
</feature>
<dbReference type="Pfam" id="PF00392">
    <property type="entry name" value="GntR"/>
    <property type="match status" value="1"/>
</dbReference>
<protein>
    <submittedName>
        <fullName evidence="6">GntR family transcriptional regulator</fullName>
    </submittedName>
</protein>
<dbReference type="InterPro" id="IPR008920">
    <property type="entry name" value="TF_FadR/GntR_C"/>
</dbReference>
<dbReference type="Gene3D" id="1.20.120.530">
    <property type="entry name" value="GntR ligand-binding domain-like"/>
    <property type="match status" value="1"/>
</dbReference>
<evidence type="ECO:0000256" key="1">
    <source>
        <dbReference type="ARBA" id="ARBA00023015"/>
    </source>
</evidence>
<proteinExistence type="predicted"/>
<dbReference type="CDD" id="cd07377">
    <property type="entry name" value="WHTH_GntR"/>
    <property type="match status" value="1"/>
</dbReference>
<feature type="domain" description="HTH gntR-type" evidence="5">
    <location>
        <begin position="10"/>
        <end position="77"/>
    </location>
</feature>
<keyword evidence="2" id="KW-0238">DNA-binding</keyword>
<dbReference type="InterPro" id="IPR036390">
    <property type="entry name" value="WH_DNA-bd_sf"/>
</dbReference>
<dbReference type="Pfam" id="PF07729">
    <property type="entry name" value="FCD"/>
    <property type="match status" value="1"/>
</dbReference>
<dbReference type="Gene3D" id="1.10.10.10">
    <property type="entry name" value="Winged helix-like DNA-binding domain superfamily/Winged helix DNA-binding domain"/>
    <property type="match status" value="1"/>
</dbReference>
<dbReference type="RefSeq" id="WP_208044305.1">
    <property type="nucleotide sequence ID" value="NZ_JAGDYL010000001.1"/>
</dbReference>
<evidence type="ECO:0000259" key="5">
    <source>
        <dbReference type="PROSITE" id="PS50949"/>
    </source>
</evidence>
<gene>
    <name evidence="6" type="ORF">J4H91_00585</name>
</gene>
<dbReference type="SMART" id="SM00345">
    <property type="entry name" value="HTH_GNTR"/>
    <property type="match status" value="1"/>
</dbReference>
<name>A0A939LT03_9MICO</name>
<feature type="compositionally biased region" description="Low complexity" evidence="4">
    <location>
        <begin position="233"/>
        <end position="245"/>
    </location>
</feature>
<evidence type="ECO:0000256" key="3">
    <source>
        <dbReference type="ARBA" id="ARBA00023163"/>
    </source>
</evidence>
<evidence type="ECO:0000256" key="2">
    <source>
        <dbReference type="ARBA" id="ARBA00023125"/>
    </source>
</evidence>
<dbReference type="PROSITE" id="PS50949">
    <property type="entry name" value="HTH_GNTR"/>
    <property type="match status" value="1"/>
</dbReference>
<reference evidence="6" key="1">
    <citation type="submission" date="2021-03" db="EMBL/GenBank/DDBJ databases">
        <title>Leucobacter chromiisoli sp. nov., isolated from chromium-containing soil of chemical plant.</title>
        <authorList>
            <person name="Xu Z."/>
        </authorList>
    </citation>
    <scope>NUCLEOTIDE SEQUENCE</scope>
    <source>
        <strain evidence="6">A2</strain>
    </source>
</reference>
<dbReference type="Proteomes" id="UP000664398">
    <property type="component" value="Unassembled WGS sequence"/>
</dbReference>
<dbReference type="PANTHER" id="PTHR43537">
    <property type="entry name" value="TRANSCRIPTIONAL REGULATOR, GNTR FAMILY"/>
    <property type="match status" value="1"/>
</dbReference>
<keyword evidence="1" id="KW-0805">Transcription regulation</keyword>
<dbReference type="PANTHER" id="PTHR43537:SF45">
    <property type="entry name" value="GNTR FAMILY REGULATORY PROTEIN"/>
    <property type="match status" value="1"/>
</dbReference>
<dbReference type="SMART" id="SM00895">
    <property type="entry name" value="FCD"/>
    <property type="match status" value="1"/>
</dbReference>
<dbReference type="InterPro" id="IPR011711">
    <property type="entry name" value="GntR_C"/>
</dbReference>
<keyword evidence="7" id="KW-1185">Reference proteome</keyword>
<dbReference type="GO" id="GO:0003677">
    <property type="term" value="F:DNA binding"/>
    <property type="evidence" value="ECO:0007669"/>
    <property type="project" value="UniProtKB-KW"/>
</dbReference>
<sequence length="283" mass="29259">MSPAHVAPGESAAEAALHALRRRIIAGELPPGERLVDAVVAEQHGVSRNTARDALRLLAAEGLAVSVRNVGYSVRALAIDDIRDLYAARRIIESGSVLQSHAASEDLLADIDAAVTRTERSVRGGDWSSVGTGSLAFHQAIVRLAGSPSLERAFDVIAAQLRLAFAVIPDEGAFQVRWIARDREIAELVLSGARAEAAKALAAYLDDSEASVIDALRAAERLRTRAGEEPADDAPAGSSPPAIGEAETHPGSSVGAGAPTGADPSPHSAAAQRGAAAPKGHHD</sequence>